<evidence type="ECO:0000313" key="2">
    <source>
        <dbReference type="Proteomes" id="UP000887013"/>
    </source>
</evidence>
<accession>A0A8X6NHA5</accession>
<keyword evidence="2" id="KW-1185">Reference proteome</keyword>
<name>A0A8X6NHA5_NEPPI</name>
<organism evidence="1 2">
    <name type="scientific">Nephila pilipes</name>
    <name type="common">Giant wood spider</name>
    <name type="synonym">Nephila maculata</name>
    <dbReference type="NCBI Taxonomy" id="299642"/>
    <lineage>
        <taxon>Eukaryota</taxon>
        <taxon>Metazoa</taxon>
        <taxon>Ecdysozoa</taxon>
        <taxon>Arthropoda</taxon>
        <taxon>Chelicerata</taxon>
        <taxon>Arachnida</taxon>
        <taxon>Araneae</taxon>
        <taxon>Araneomorphae</taxon>
        <taxon>Entelegynae</taxon>
        <taxon>Araneoidea</taxon>
        <taxon>Nephilidae</taxon>
        <taxon>Nephila</taxon>
    </lineage>
</organism>
<sequence>MQRAYKSRKMETKKALVHGQPIFSTVSNGKQVRNILSLPSYANRTLNSPCLSRNQYTDGTPLLLSLINRNLMVFSSKNSNLWEVVLSLLGIILRAFRCLEGLRCPLPFSA</sequence>
<dbReference type="EMBL" id="BMAW01057861">
    <property type="protein sequence ID" value="GFT13433.1"/>
    <property type="molecule type" value="Genomic_DNA"/>
</dbReference>
<dbReference type="Proteomes" id="UP000887013">
    <property type="component" value="Unassembled WGS sequence"/>
</dbReference>
<proteinExistence type="predicted"/>
<comment type="caution">
    <text evidence="1">The sequence shown here is derived from an EMBL/GenBank/DDBJ whole genome shotgun (WGS) entry which is preliminary data.</text>
</comment>
<protein>
    <submittedName>
        <fullName evidence="1">Uncharacterized protein</fullName>
    </submittedName>
</protein>
<dbReference type="AlphaFoldDB" id="A0A8X6NHA5"/>
<reference evidence="1" key="1">
    <citation type="submission" date="2020-08" db="EMBL/GenBank/DDBJ databases">
        <title>Multicomponent nature underlies the extraordinary mechanical properties of spider dragline silk.</title>
        <authorList>
            <person name="Kono N."/>
            <person name="Nakamura H."/>
            <person name="Mori M."/>
            <person name="Yoshida Y."/>
            <person name="Ohtoshi R."/>
            <person name="Malay A.D."/>
            <person name="Moran D.A.P."/>
            <person name="Tomita M."/>
            <person name="Numata K."/>
            <person name="Arakawa K."/>
        </authorList>
    </citation>
    <scope>NUCLEOTIDE SEQUENCE</scope>
</reference>
<gene>
    <name evidence="1" type="ORF">NPIL_257111</name>
</gene>
<dbReference type="OrthoDB" id="10384299at2759"/>
<evidence type="ECO:0000313" key="1">
    <source>
        <dbReference type="EMBL" id="GFT13433.1"/>
    </source>
</evidence>